<feature type="domain" description="Acyl-CoA dehydrogenase/oxidase N-terminal" evidence="7">
    <location>
        <begin position="10"/>
        <end position="121"/>
    </location>
</feature>
<dbReference type="InterPro" id="IPR036250">
    <property type="entry name" value="AcylCo_DH-like_C"/>
</dbReference>
<feature type="domain" description="Acyl-CoA dehydrogenase/oxidase C-terminal" evidence="6">
    <location>
        <begin position="241"/>
        <end position="371"/>
    </location>
</feature>
<dbReference type="AlphaFoldDB" id="A0A2Z3HTV2"/>
<dbReference type="CDD" id="cd00567">
    <property type="entry name" value="ACAD"/>
    <property type="match status" value="1"/>
</dbReference>
<reference evidence="9" key="1">
    <citation type="submission" date="2018-05" db="EMBL/GenBank/DDBJ databases">
        <title>Genome sequencing of Phenylobacterium sp. HYN0004.</title>
        <authorList>
            <person name="Yi H."/>
            <person name="Baek C."/>
        </authorList>
    </citation>
    <scope>NUCLEOTIDE SEQUENCE [LARGE SCALE GENOMIC DNA]</scope>
    <source>
        <strain evidence="9">HYN0004</strain>
    </source>
</reference>
<dbReference type="SUPFAM" id="SSF56645">
    <property type="entry name" value="Acyl-CoA dehydrogenase NM domain-like"/>
    <property type="match status" value="1"/>
</dbReference>
<dbReference type="Pfam" id="PF02771">
    <property type="entry name" value="Acyl-CoA_dh_N"/>
    <property type="match status" value="1"/>
</dbReference>
<dbReference type="EMBL" id="CP029479">
    <property type="protein sequence ID" value="AWM78285.1"/>
    <property type="molecule type" value="Genomic_DNA"/>
</dbReference>
<evidence type="ECO:0000256" key="1">
    <source>
        <dbReference type="ARBA" id="ARBA00001974"/>
    </source>
</evidence>
<proteinExistence type="inferred from homology"/>
<dbReference type="Gene3D" id="1.20.140.10">
    <property type="entry name" value="Butyryl-CoA Dehydrogenase, subunit A, domain 3"/>
    <property type="match status" value="1"/>
</dbReference>
<protein>
    <submittedName>
        <fullName evidence="8">Acyl-CoA dehydrogenase</fullName>
    </submittedName>
</protein>
<dbReference type="PANTHER" id="PTHR43884">
    <property type="entry name" value="ACYL-COA DEHYDROGENASE"/>
    <property type="match status" value="1"/>
</dbReference>
<evidence type="ECO:0000256" key="5">
    <source>
        <dbReference type="ARBA" id="ARBA00023002"/>
    </source>
</evidence>
<dbReference type="GO" id="GO:0050660">
    <property type="term" value="F:flavin adenine dinucleotide binding"/>
    <property type="evidence" value="ECO:0007669"/>
    <property type="project" value="InterPro"/>
</dbReference>
<dbReference type="InterPro" id="IPR009075">
    <property type="entry name" value="AcylCo_DH/oxidase_C"/>
</dbReference>
<dbReference type="RefSeq" id="WP_110450851.1">
    <property type="nucleotide sequence ID" value="NZ_CP029479.1"/>
</dbReference>
<comment type="similarity">
    <text evidence="2">Belongs to the acyl-CoA dehydrogenase family.</text>
</comment>
<gene>
    <name evidence="8" type="ORF">HYN04_11290</name>
</gene>
<dbReference type="Proteomes" id="UP000247763">
    <property type="component" value="Chromosome"/>
</dbReference>
<dbReference type="PANTHER" id="PTHR43884:SF20">
    <property type="entry name" value="ACYL-COA DEHYDROGENASE FADE28"/>
    <property type="match status" value="1"/>
</dbReference>
<dbReference type="SUPFAM" id="SSF47203">
    <property type="entry name" value="Acyl-CoA dehydrogenase C-terminal domain-like"/>
    <property type="match status" value="1"/>
</dbReference>
<keyword evidence="3" id="KW-0285">Flavoprotein</keyword>
<keyword evidence="9" id="KW-1185">Reference proteome</keyword>
<dbReference type="InterPro" id="IPR013786">
    <property type="entry name" value="AcylCoA_DH/ox_N"/>
</dbReference>
<keyword evidence="5" id="KW-0560">Oxidoreductase</keyword>
<sequence>MKDLGRIGFSEDQATLLEVATDFCQRRSPVATVRRLMEAEAGHDPAVWAELGDLGWLGVAIPEAYGGSGLGLAEVVPLVEQMGRRLMAGPFVSTTLAAQALIAGGTEDQKREALPRIAAGEAATLALAELDTDWEPETIGCTATRRPDGRLALSGRKILVTDAAEARRIIASVRLDGAPALVLLTPEDLPSGALRRETVIDETRRSFALALDGIVLDADRLLDPDRAGAALEHIHLVANLLAAADMVGGTQACIDYTLDYLRTRTQFGKVIGSYQALKHPIVDAYTRYEQARSHLYSAAHCFNEQGTGEIAVRMAKAAADVAYSFAADRAIQFHGGFGFTWDCDAQLYRRRAIWHAAQFGDAAFHRKKLARLLF</sequence>
<dbReference type="InterPro" id="IPR037069">
    <property type="entry name" value="AcylCoA_DH/ox_N_sf"/>
</dbReference>
<keyword evidence="4" id="KW-0274">FAD</keyword>
<dbReference type="Gene3D" id="1.10.540.10">
    <property type="entry name" value="Acyl-CoA dehydrogenase/oxidase, N-terminal domain"/>
    <property type="match status" value="1"/>
</dbReference>
<name>A0A2Z3HTV2_9CAUL</name>
<evidence type="ECO:0000256" key="4">
    <source>
        <dbReference type="ARBA" id="ARBA00022827"/>
    </source>
</evidence>
<evidence type="ECO:0000259" key="7">
    <source>
        <dbReference type="Pfam" id="PF02771"/>
    </source>
</evidence>
<dbReference type="InterPro" id="IPR009100">
    <property type="entry name" value="AcylCoA_DH/oxidase_NM_dom_sf"/>
</dbReference>
<organism evidence="8 9">
    <name type="scientific">Phenylobacterium parvum</name>
    <dbReference type="NCBI Taxonomy" id="2201350"/>
    <lineage>
        <taxon>Bacteria</taxon>
        <taxon>Pseudomonadati</taxon>
        <taxon>Pseudomonadota</taxon>
        <taxon>Alphaproteobacteria</taxon>
        <taxon>Caulobacterales</taxon>
        <taxon>Caulobacteraceae</taxon>
        <taxon>Phenylobacterium</taxon>
    </lineage>
</organism>
<dbReference type="OrthoDB" id="9775090at2"/>
<dbReference type="GO" id="GO:0003995">
    <property type="term" value="F:acyl-CoA dehydrogenase activity"/>
    <property type="evidence" value="ECO:0007669"/>
    <property type="project" value="TreeGrafter"/>
</dbReference>
<evidence type="ECO:0000313" key="9">
    <source>
        <dbReference type="Proteomes" id="UP000247763"/>
    </source>
</evidence>
<dbReference type="KEGG" id="phb:HYN04_11290"/>
<accession>A0A2Z3HTV2</accession>
<comment type="cofactor">
    <cofactor evidence="1">
        <name>FAD</name>
        <dbReference type="ChEBI" id="CHEBI:57692"/>
    </cofactor>
</comment>
<evidence type="ECO:0000259" key="6">
    <source>
        <dbReference type="Pfam" id="PF00441"/>
    </source>
</evidence>
<evidence type="ECO:0000256" key="2">
    <source>
        <dbReference type="ARBA" id="ARBA00009347"/>
    </source>
</evidence>
<evidence type="ECO:0000256" key="3">
    <source>
        <dbReference type="ARBA" id="ARBA00022630"/>
    </source>
</evidence>
<evidence type="ECO:0000313" key="8">
    <source>
        <dbReference type="EMBL" id="AWM78285.1"/>
    </source>
</evidence>
<dbReference type="Pfam" id="PF00441">
    <property type="entry name" value="Acyl-CoA_dh_1"/>
    <property type="match status" value="1"/>
</dbReference>